<dbReference type="EMBL" id="CU459003">
    <property type="protein sequence ID" value="CAM78214.1"/>
    <property type="molecule type" value="Genomic_DNA"/>
</dbReference>
<organism evidence="2">
    <name type="scientific">Magnetospirillum gryphiswaldense</name>
    <dbReference type="NCBI Taxonomy" id="55518"/>
    <lineage>
        <taxon>Bacteria</taxon>
        <taxon>Pseudomonadati</taxon>
        <taxon>Pseudomonadota</taxon>
        <taxon>Alphaproteobacteria</taxon>
        <taxon>Rhodospirillales</taxon>
        <taxon>Rhodospirillaceae</taxon>
        <taxon>Magnetospirillum</taxon>
    </lineage>
</organism>
<feature type="signal peptide" evidence="1">
    <location>
        <begin position="1"/>
        <end position="21"/>
    </location>
</feature>
<name>A4U5Q7_9PROT</name>
<evidence type="ECO:0000256" key="1">
    <source>
        <dbReference type="SAM" id="SignalP"/>
    </source>
</evidence>
<keyword evidence="1" id="KW-0732">Signal</keyword>
<evidence type="ECO:0008006" key="3">
    <source>
        <dbReference type="Google" id="ProtNLM"/>
    </source>
</evidence>
<protein>
    <recommendedName>
        <fullName evidence="3">Secreted protein</fullName>
    </recommendedName>
</protein>
<sequence length="213" mass="23128">MSYLIRLLVGLLILIPKVAGAQESAALAEDPDDWQHRAAAIIAANADISGDPLIAAMIVCTGTACSHQDPITLSDAEAGQLRALFADVDDAATERLRIGQAIAQMENFTGSRNGTWADAPGNRHVDWDEPDQLDCVSEAVNTRNTLDRLIRSGLVVHHRLGDLVTRYTVLLQHVAVTITDDQGLEFVVDSWVGANGEPPDILPYGEWRLQWAV</sequence>
<feature type="chain" id="PRO_5002674489" description="Secreted protein" evidence="1">
    <location>
        <begin position="22"/>
        <end position="213"/>
    </location>
</feature>
<reference evidence="2" key="1">
    <citation type="journal article" date="2007" name="J. Bacteriol.">
        <title>Comparative genome analysis of four magnetotactic bacteria reveals a complex set of group-specific genes implicated in magnetosome biomineralization and function.</title>
        <authorList>
            <person name="Richter M."/>
            <person name="Kube M."/>
            <person name="Bazylinski D.A."/>
            <person name="Lombardot T."/>
            <person name="Gloeckner F.O."/>
            <person name="Reinhardt R."/>
            <person name="Schueler D."/>
        </authorList>
    </citation>
    <scope>NUCLEOTIDE SEQUENCE</scope>
    <source>
        <strain evidence="2">MSR-1</strain>
    </source>
</reference>
<evidence type="ECO:0000313" key="2">
    <source>
        <dbReference type="EMBL" id="CAM78214.1"/>
    </source>
</evidence>
<proteinExistence type="predicted"/>
<dbReference type="AlphaFoldDB" id="A4U5Q7"/>
<accession>A4U5Q7</accession>
<gene>
    <name evidence="2" type="ORF">MGR_4282</name>
</gene>
<dbReference type="RefSeq" id="WP_106001438.1">
    <property type="nucleotide sequence ID" value="NZ_CP027527.1"/>
</dbReference>